<dbReference type="STRING" id="1925591.BI308_02140"/>
<keyword evidence="7" id="KW-1185">Reference proteome</keyword>
<keyword evidence="3" id="KW-1133">Transmembrane helix</keyword>
<organism evidence="6 7">
    <name type="scientific">Roseofilum reptotaenium AO1-A</name>
    <dbReference type="NCBI Taxonomy" id="1925591"/>
    <lineage>
        <taxon>Bacteria</taxon>
        <taxon>Bacillati</taxon>
        <taxon>Cyanobacteriota</taxon>
        <taxon>Cyanophyceae</taxon>
        <taxon>Desertifilales</taxon>
        <taxon>Desertifilaceae</taxon>
        <taxon>Roseofilum</taxon>
    </lineage>
</organism>
<evidence type="ECO:0000256" key="4">
    <source>
        <dbReference type="ARBA" id="ARBA00023136"/>
    </source>
</evidence>
<evidence type="ECO:0000259" key="5">
    <source>
        <dbReference type="Pfam" id="PF09851"/>
    </source>
</evidence>
<evidence type="ECO:0000313" key="7">
    <source>
        <dbReference type="Proteomes" id="UP000183940"/>
    </source>
</evidence>
<dbReference type="Pfam" id="PF09851">
    <property type="entry name" value="SHOCT"/>
    <property type="match status" value="1"/>
</dbReference>
<protein>
    <submittedName>
        <fullName evidence="6">GTPase</fullName>
    </submittedName>
</protein>
<evidence type="ECO:0000256" key="2">
    <source>
        <dbReference type="ARBA" id="ARBA00022692"/>
    </source>
</evidence>
<comment type="subcellular location">
    <subcellularLocation>
        <location evidence="1">Membrane</location>
        <topology evidence="1">Multi-pass membrane protein</topology>
    </subcellularLocation>
</comment>
<proteinExistence type="predicted"/>
<dbReference type="GO" id="GO:0016020">
    <property type="term" value="C:membrane"/>
    <property type="evidence" value="ECO:0007669"/>
    <property type="project" value="UniProtKB-SubCell"/>
</dbReference>
<dbReference type="Pfam" id="PF05128">
    <property type="entry name" value="DUF697"/>
    <property type="match status" value="1"/>
</dbReference>
<name>A0A1L9QX85_9CYAN</name>
<dbReference type="InterPro" id="IPR018649">
    <property type="entry name" value="SHOCT"/>
</dbReference>
<keyword evidence="4" id="KW-0472">Membrane</keyword>
<evidence type="ECO:0000256" key="1">
    <source>
        <dbReference type="ARBA" id="ARBA00004141"/>
    </source>
</evidence>
<gene>
    <name evidence="6" type="ORF">BI308_02140</name>
</gene>
<keyword evidence="2" id="KW-0812">Transmembrane</keyword>
<reference evidence="6" key="1">
    <citation type="submission" date="2016-10" db="EMBL/GenBank/DDBJ databases">
        <title>CRISPR-Cas defence system in Roseofilum reptotaenium: evidence of a bacteriophage-cyanobacterium arms race in the coral black band disease.</title>
        <authorList>
            <person name="Buerger P."/>
            <person name="Wood-Charlson E.M."/>
            <person name="Weynberg K.D."/>
            <person name="Willis B."/>
            <person name="Van Oppen M.J."/>
        </authorList>
    </citation>
    <scope>NUCLEOTIDE SEQUENCE [LARGE SCALE GENOMIC DNA]</scope>
    <source>
        <strain evidence="6">AO1-A</strain>
    </source>
</reference>
<dbReference type="AlphaFoldDB" id="A0A1L9QX85"/>
<evidence type="ECO:0000313" key="6">
    <source>
        <dbReference type="EMBL" id="OJJ27305.1"/>
    </source>
</evidence>
<evidence type="ECO:0000256" key="3">
    <source>
        <dbReference type="ARBA" id="ARBA00022989"/>
    </source>
</evidence>
<accession>A0A1L9QX85</accession>
<dbReference type="Proteomes" id="UP000183940">
    <property type="component" value="Unassembled WGS sequence"/>
</dbReference>
<comment type="caution">
    <text evidence="6">The sequence shown here is derived from an EMBL/GenBank/DDBJ whole genome shotgun (WGS) entry which is preliminary data.</text>
</comment>
<feature type="domain" description="SHOCT" evidence="5">
    <location>
        <begin position="158"/>
        <end position="184"/>
    </location>
</feature>
<dbReference type="InterPro" id="IPR021147">
    <property type="entry name" value="DUF697"/>
</dbReference>
<sequence>MSQRTEADAIVRSHVLWAVGGGLIPIPLVDFAAVTAIQLEMLQQLAQVYKVDYSRSTGKTFVSALTGTTIARLGASFLKAIPGVGTALGGASMALTSGASTYAVGQVAINHFSSGGSLSNFVEDQVKSAYDEAFERGKSYVSDLEKDKGDDAANIYQSLQELGNLRDKGILTEAEFETKKQELLSRL</sequence>
<dbReference type="EMBL" id="MLAW01000002">
    <property type="protein sequence ID" value="OJJ27305.1"/>
    <property type="molecule type" value="Genomic_DNA"/>
</dbReference>